<organism evidence="3">
    <name type="scientific">Triticum aestivum</name>
    <name type="common">Wheat</name>
    <dbReference type="NCBI Taxonomy" id="4565"/>
    <lineage>
        <taxon>Eukaryota</taxon>
        <taxon>Viridiplantae</taxon>
        <taxon>Streptophyta</taxon>
        <taxon>Embryophyta</taxon>
        <taxon>Tracheophyta</taxon>
        <taxon>Spermatophyta</taxon>
        <taxon>Magnoliopsida</taxon>
        <taxon>Liliopsida</taxon>
        <taxon>Poales</taxon>
        <taxon>Poaceae</taxon>
        <taxon>BOP clade</taxon>
        <taxon>Pooideae</taxon>
        <taxon>Triticodae</taxon>
        <taxon>Triticeae</taxon>
        <taxon>Triticinae</taxon>
        <taxon>Triticum</taxon>
    </lineage>
</organism>
<dbReference type="Gramene" id="TraesARI7B03G04153170.1">
    <property type="protein sequence ID" value="TraesARI7B03G04153170.1"/>
    <property type="gene ID" value="TraesARI7B03G04153170"/>
</dbReference>
<dbReference type="Gramene" id="TraesLDM7B03G04142700.1">
    <property type="protein sequence ID" value="TraesLDM7B03G04142700.1"/>
    <property type="gene ID" value="TraesLDM7B03G04142700"/>
</dbReference>
<keyword evidence="2" id="KW-0012">Acyltransferase</keyword>
<dbReference type="Gramene" id="TraesCAD_scaffold_007629_01G000100.1">
    <property type="protein sequence ID" value="TraesCAD_scaffold_007629_01G000100.1"/>
    <property type="gene ID" value="TraesCAD_scaffold_007629_01G000100"/>
</dbReference>
<evidence type="ECO:0000313" key="4">
    <source>
        <dbReference type="Proteomes" id="UP000019116"/>
    </source>
</evidence>
<dbReference type="GeneID" id="123159200"/>
<dbReference type="InterPro" id="IPR023213">
    <property type="entry name" value="CAT-like_dom_sf"/>
</dbReference>
<dbReference type="Proteomes" id="UP000019116">
    <property type="component" value="Chromosome 7B"/>
</dbReference>
<accession>A0A3B6SHG2</accession>
<dbReference type="Gramene" id="TraesROB_scaffold_034218_01G000200.1">
    <property type="protein sequence ID" value="TraesROB_scaffold_034218_01G000200.1"/>
    <property type="gene ID" value="TraesROB_scaffold_034218_01G000200"/>
</dbReference>
<dbReference type="SUPFAM" id="SSF52777">
    <property type="entry name" value="CoA-dependent acyltransferases"/>
    <property type="match status" value="1"/>
</dbReference>
<gene>
    <name evidence="3" type="primary">LOC123159200</name>
</gene>
<dbReference type="Gramene" id="TraesCS7B03G0555900.1">
    <property type="protein sequence ID" value="TraesCS7B03G0555900.1.CDS"/>
    <property type="gene ID" value="TraesCS7B03G0555900"/>
</dbReference>
<dbReference type="Gramene" id="TraesWEE_scaffold_040626_01G000100.1">
    <property type="protein sequence ID" value="TraesWEE_scaffold_040626_01G000100.1"/>
    <property type="gene ID" value="TraesWEE_scaffold_040626_01G000100"/>
</dbReference>
<evidence type="ECO:0000313" key="3">
    <source>
        <dbReference type="EnsemblPlants" id="TraesCS7B02G198500.1"/>
    </source>
</evidence>
<dbReference type="Gramene" id="TraesMAC7B03G04133100.1">
    <property type="protein sequence ID" value="TraesMAC7B03G04133100.1"/>
    <property type="gene ID" value="TraesMAC7B03G04133100"/>
</dbReference>
<dbReference type="Gramene" id="TraesJUL7B03G04177750.1">
    <property type="protein sequence ID" value="TraesJUL7B03G04177750.1"/>
    <property type="gene ID" value="TraesJUL7B03G04177750"/>
</dbReference>
<protein>
    <submittedName>
        <fullName evidence="3">Uncharacterized protein</fullName>
    </submittedName>
</protein>
<dbReference type="Pfam" id="PF02458">
    <property type="entry name" value="Transferase"/>
    <property type="match status" value="1"/>
</dbReference>
<dbReference type="Gene3D" id="3.30.559.10">
    <property type="entry name" value="Chloramphenicol acetyltransferase-like domain"/>
    <property type="match status" value="2"/>
</dbReference>
<dbReference type="Gramene" id="TraesCLE_scaffold_004979_01G000100.1">
    <property type="protein sequence ID" value="TraesCLE_scaffold_004979_01G000100.1"/>
    <property type="gene ID" value="TraesCLE_scaffold_004979_01G000100"/>
</dbReference>
<name>A0A3B6SHG2_WHEAT</name>
<dbReference type="Gramene" id="TraesCS7B02G198500.1">
    <property type="protein sequence ID" value="TraesCS7B02G198500.1"/>
    <property type="gene ID" value="TraesCS7B02G198500"/>
</dbReference>
<dbReference type="PANTHER" id="PTHR31625">
    <property type="match status" value="1"/>
</dbReference>
<sequence length="455" mass="48809">MGEASSDAAAKAAAVRAVAVSRVAPSVLGEVQRVELSFFDSPWVVLPPIQRVFLYELGDADGFPTVVERLKRALADTLAHYLPLAGMLEYAVETGDAFVDCTHAGVAFLEAEGDMDVQRLAGDEAHDILAFLSLVPELDARVLPAPVLSVQATRLSGGLAVGLSVHHVVADGRAVWRFMEAWSSASREGSPVTKVLGPPHYGREVIQHPNGDELARDMLKTVAPNLPVVRGQYDFSQRFLRARRTFYLGADDIQSLRRRIDDLASDESATGGDAPKPKPVSTFVALAALSWTAFVRSKGLGAGDDTYLMFLADLRSRLDPPVSEAYLGNCVRACLASCADAADLLGQSGILRAARAVQAAVAEMEAAPLSGTDKGWMQMLMRLPFQRMTNVAASPRFRAYEAADFGFGKPARVELVSMNHDGEMVLVGGRRDGEVQASVSIDPAHMDAFKACILG</sequence>
<dbReference type="RefSeq" id="XP_044432959.1">
    <property type="nucleotide sequence ID" value="XM_044577024.1"/>
</dbReference>
<dbReference type="EnsemblPlants" id="TraesCS7B02G198500.1">
    <property type="protein sequence ID" value="TraesCS7B02G198500.1"/>
    <property type="gene ID" value="TraesCS7B02G198500"/>
</dbReference>
<dbReference type="InterPro" id="IPR051504">
    <property type="entry name" value="Plant_metabolite_acyltrans"/>
</dbReference>
<reference evidence="3" key="2">
    <citation type="submission" date="2018-10" db="UniProtKB">
        <authorList>
            <consortium name="EnsemblPlants"/>
        </authorList>
    </citation>
    <scope>IDENTIFICATION</scope>
</reference>
<dbReference type="Gramene" id="TraesSYM7B03G04188620.1">
    <property type="protein sequence ID" value="TraesSYM7B03G04188620.1"/>
    <property type="gene ID" value="TraesSYM7B03G04188620"/>
</dbReference>
<evidence type="ECO:0000256" key="2">
    <source>
        <dbReference type="ARBA" id="ARBA00023315"/>
    </source>
</evidence>
<keyword evidence="1" id="KW-0808">Transferase</keyword>
<evidence type="ECO:0000256" key="1">
    <source>
        <dbReference type="ARBA" id="ARBA00022679"/>
    </source>
</evidence>
<dbReference type="Gramene" id="TraesJAG7B03G04121090.1">
    <property type="protein sequence ID" value="TraesJAG7B03G04121090.1"/>
    <property type="gene ID" value="TraesJAG7B03G04121090"/>
</dbReference>
<proteinExistence type="predicted"/>
<dbReference type="AlphaFoldDB" id="A0A3B6SHG2"/>
<dbReference type="Gramene" id="TraesSTA7B03G04134940.1">
    <property type="protein sequence ID" value="TraesSTA7B03G04134940.1"/>
    <property type="gene ID" value="TraesSTA7B03G04134940"/>
</dbReference>
<reference evidence="3" key="1">
    <citation type="submission" date="2018-08" db="EMBL/GenBank/DDBJ databases">
        <authorList>
            <person name="Rossello M."/>
        </authorList>
    </citation>
    <scope>NUCLEOTIDE SEQUENCE [LARGE SCALE GENOMIC DNA]</scope>
    <source>
        <strain evidence="3">cv. Chinese Spring</strain>
    </source>
</reference>
<dbReference type="Gramene" id="TraesKAR7B01G0226360.1">
    <property type="protein sequence ID" value="cds.TraesKAR7B01G0226360.1"/>
    <property type="gene ID" value="TraesKAR7B01G0226360"/>
</dbReference>
<dbReference type="Gramene" id="TraesLAC7B03G04084980.1">
    <property type="protein sequence ID" value="TraesLAC7B03G04084980.1"/>
    <property type="gene ID" value="TraesLAC7B03G04084980"/>
</dbReference>
<dbReference type="GO" id="GO:0016747">
    <property type="term" value="F:acyltransferase activity, transferring groups other than amino-acyl groups"/>
    <property type="evidence" value="ECO:0007669"/>
    <property type="project" value="UniProtKB-ARBA"/>
</dbReference>
<dbReference type="OMA" id="PHYDREA"/>
<dbReference type="SMR" id="A0A3B6SHG2"/>
<dbReference type="Gramene" id="TraesPARA_EIv1.0_2419890.1">
    <property type="protein sequence ID" value="TraesPARA_EIv1.0_2419890.1.CDS"/>
    <property type="gene ID" value="TraesPARA_EIv1.0_2419890"/>
</dbReference>
<dbReference type="OrthoDB" id="1862401at2759"/>
<keyword evidence="4" id="KW-1185">Reference proteome</keyword>